<dbReference type="AlphaFoldDB" id="A0A0N1F662"/>
<dbReference type="Gene3D" id="3.20.20.70">
    <property type="entry name" value="Aldolase class I"/>
    <property type="match status" value="1"/>
</dbReference>
<accession>A0A0N1F662</accession>
<keyword evidence="3 5" id="KW-0456">Lyase</keyword>
<name>A0A0N1F662_9HYPH</name>
<evidence type="ECO:0000313" key="6">
    <source>
        <dbReference type="Proteomes" id="UP000037822"/>
    </source>
</evidence>
<dbReference type="InterPro" id="IPR000891">
    <property type="entry name" value="PYR_CT"/>
</dbReference>
<dbReference type="GO" id="GO:0046951">
    <property type="term" value="P:ketone body biosynthetic process"/>
    <property type="evidence" value="ECO:0007669"/>
    <property type="project" value="TreeGrafter"/>
</dbReference>
<keyword evidence="2" id="KW-0479">Metal-binding</keyword>
<dbReference type="FunFam" id="3.20.20.70:FF:000071">
    <property type="entry name" value="Hydroxymethylglutaryl-CoA lyase"/>
    <property type="match status" value="1"/>
</dbReference>
<dbReference type="Proteomes" id="UP000037822">
    <property type="component" value="Unassembled WGS sequence"/>
</dbReference>
<evidence type="ECO:0000256" key="1">
    <source>
        <dbReference type="ARBA" id="ARBA00009405"/>
    </source>
</evidence>
<dbReference type="GO" id="GO:0006552">
    <property type="term" value="P:L-leucine catabolic process"/>
    <property type="evidence" value="ECO:0007669"/>
    <property type="project" value="TreeGrafter"/>
</dbReference>
<organism evidence="5 6">
    <name type="scientific">Bosea vaviloviae</name>
    <dbReference type="NCBI Taxonomy" id="1526658"/>
    <lineage>
        <taxon>Bacteria</taxon>
        <taxon>Pseudomonadati</taxon>
        <taxon>Pseudomonadota</taxon>
        <taxon>Alphaproteobacteria</taxon>
        <taxon>Hyphomicrobiales</taxon>
        <taxon>Boseaceae</taxon>
        <taxon>Bosea</taxon>
    </lineage>
</organism>
<dbReference type="PANTHER" id="PTHR42738:SF7">
    <property type="entry name" value="HYDROXYMETHYLGLUTARYL-COA LYASE"/>
    <property type="match status" value="1"/>
</dbReference>
<comment type="similarity">
    <text evidence="1">Belongs to the HMG-CoA lyase family.</text>
</comment>
<proteinExistence type="inferred from homology"/>
<dbReference type="PANTHER" id="PTHR42738">
    <property type="entry name" value="HYDROXYMETHYLGLUTARYL-COA LYASE"/>
    <property type="match status" value="1"/>
</dbReference>
<dbReference type="PATRIC" id="fig|1526658.3.peg.2128"/>
<protein>
    <submittedName>
        <fullName evidence="5">Hydroxymethylglutaryl-CoA lyase</fullName>
    </submittedName>
</protein>
<evidence type="ECO:0000313" key="5">
    <source>
        <dbReference type="EMBL" id="KPH81547.1"/>
    </source>
</evidence>
<evidence type="ECO:0000256" key="3">
    <source>
        <dbReference type="ARBA" id="ARBA00023239"/>
    </source>
</evidence>
<reference evidence="5 6" key="1">
    <citation type="submission" date="2015-07" db="EMBL/GenBank/DDBJ databases">
        <title>Whole genome sequencing of Bosea vaviloviae isolated from cave pool.</title>
        <authorList>
            <person name="Tan N.E.H."/>
            <person name="Lee Y.P."/>
            <person name="Gan H.M."/>
            <person name="Barton H."/>
            <person name="Savka M.A."/>
        </authorList>
    </citation>
    <scope>NUCLEOTIDE SEQUENCE [LARGE SCALE GENOMIC DNA]</scope>
    <source>
        <strain evidence="5 6">SD260</strain>
    </source>
</reference>
<dbReference type="Pfam" id="PF00682">
    <property type="entry name" value="HMGL-like"/>
    <property type="match status" value="1"/>
</dbReference>
<keyword evidence="6" id="KW-1185">Reference proteome</keyword>
<dbReference type="RefSeq" id="WP_054208380.1">
    <property type="nucleotide sequence ID" value="NZ_LGSZ01000028.1"/>
</dbReference>
<gene>
    <name evidence="5" type="ORF">AE618_07285</name>
</gene>
<sequence length="312" mass="32573">MTKRRVQIVEVGPRDGLQNEKTLVATADKIALVGMLADAGLCRIEATAFVSPRWVPQMADHDAMLRNLPRRAGVVHSALVPNEKGAQAALAAGAQALAVFTAASETFSQKNTNCTITEGIARFEPVLALARQAGVPVRAYVSCALDCPYEGEIAPHVVADVCARLHGIGCDEIAVSDTIGRGTPQRTARMVEATSRMVPVAQLAGHFHDTYGRAIDNVAAAWSLGVGIFDGAVGGLGGCPYAPGAGGNLATEALVVHFEALGIETGIDMAVLQNIAFWVRSLASIDAGSRNRHEVTPAAGLPSQAQVRLPPS</sequence>
<dbReference type="PROSITE" id="PS50991">
    <property type="entry name" value="PYR_CT"/>
    <property type="match status" value="1"/>
</dbReference>
<evidence type="ECO:0000259" key="4">
    <source>
        <dbReference type="PROSITE" id="PS50991"/>
    </source>
</evidence>
<dbReference type="OrthoDB" id="9784013at2"/>
<dbReference type="SUPFAM" id="SSF51569">
    <property type="entry name" value="Aldolase"/>
    <property type="match status" value="1"/>
</dbReference>
<dbReference type="CDD" id="cd07938">
    <property type="entry name" value="DRE_TIM_HMGL"/>
    <property type="match status" value="1"/>
</dbReference>
<dbReference type="InterPro" id="IPR013785">
    <property type="entry name" value="Aldolase_TIM"/>
</dbReference>
<feature type="domain" description="Pyruvate carboxyltransferase" evidence="4">
    <location>
        <begin position="6"/>
        <end position="273"/>
    </location>
</feature>
<comment type="caution">
    <text evidence="5">The sequence shown here is derived from an EMBL/GenBank/DDBJ whole genome shotgun (WGS) entry which is preliminary data.</text>
</comment>
<dbReference type="InterPro" id="IPR043594">
    <property type="entry name" value="HMGL"/>
</dbReference>
<dbReference type="NCBIfam" id="NF004283">
    <property type="entry name" value="PRK05692.1"/>
    <property type="match status" value="1"/>
</dbReference>
<dbReference type="GO" id="GO:0046872">
    <property type="term" value="F:metal ion binding"/>
    <property type="evidence" value="ECO:0007669"/>
    <property type="project" value="UniProtKB-KW"/>
</dbReference>
<dbReference type="EMBL" id="LGSZ01000028">
    <property type="protein sequence ID" value="KPH81547.1"/>
    <property type="molecule type" value="Genomic_DNA"/>
</dbReference>
<dbReference type="GO" id="GO:0004419">
    <property type="term" value="F:hydroxymethylglutaryl-CoA lyase activity"/>
    <property type="evidence" value="ECO:0007669"/>
    <property type="project" value="TreeGrafter"/>
</dbReference>
<evidence type="ECO:0000256" key="2">
    <source>
        <dbReference type="ARBA" id="ARBA00022723"/>
    </source>
</evidence>